<organism evidence="2">
    <name type="scientific">mine drainage metagenome</name>
    <dbReference type="NCBI Taxonomy" id="410659"/>
    <lineage>
        <taxon>unclassified sequences</taxon>
        <taxon>metagenomes</taxon>
        <taxon>ecological metagenomes</taxon>
    </lineage>
</organism>
<feature type="region of interest" description="Disordered" evidence="1">
    <location>
        <begin position="241"/>
        <end position="279"/>
    </location>
</feature>
<evidence type="ECO:0000256" key="1">
    <source>
        <dbReference type="SAM" id="MobiDB-lite"/>
    </source>
</evidence>
<dbReference type="EMBL" id="CABQ01000180">
    <property type="protein sequence ID" value="CBI08074.1"/>
    <property type="molecule type" value="Genomic_DNA"/>
</dbReference>
<name>E6QLF4_9ZZZZ</name>
<reference evidence="2" key="1">
    <citation type="submission" date="2009-10" db="EMBL/GenBank/DDBJ databases">
        <title>Diversity of trophic interactions inside an arsenic-rich microbial ecosystem.</title>
        <authorList>
            <person name="Bertin P.N."/>
            <person name="Heinrich-Salmeron A."/>
            <person name="Pelletier E."/>
            <person name="Goulhen-Chollet F."/>
            <person name="Arsene-Ploetze F."/>
            <person name="Gallien S."/>
            <person name="Calteau A."/>
            <person name="Vallenet D."/>
            <person name="Casiot C."/>
            <person name="Chane-Woon-Ming B."/>
            <person name="Giloteaux L."/>
            <person name="Barakat M."/>
            <person name="Bonnefoy V."/>
            <person name="Bruneel O."/>
            <person name="Chandler M."/>
            <person name="Cleiss J."/>
            <person name="Duran R."/>
            <person name="Elbaz-Poulichet F."/>
            <person name="Fonknechten N."/>
            <person name="Lauga B."/>
            <person name="Mornico D."/>
            <person name="Ortet P."/>
            <person name="Schaeffer C."/>
            <person name="Siguier P."/>
            <person name="Alexander Thil Smith A."/>
            <person name="Van Dorsselaer A."/>
            <person name="Weissenbach J."/>
            <person name="Medigue C."/>
            <person name="Le Paslier D."/>
        </authorList>
    </citation>
    <scope>NUCLEOTIDE SEQUENCE</scope>
</reference>
<proteinExistence type="predicted"/>
<comment type="caution">
    <text evidence="2">The sequence shown here is derived from an EMBL/GenBank/DDBJ whole genome shotgun (WGS) entry which is preliminary data.</text>
</comment>
<protein>
    <submittedName>
        <fullName evidence="2">Uncharacterized protein</fullName>
    </submittedName>
</protein>
<accession>E6QLF4</accession>
<feature type="compositionally biased region" description="Polar residues" evidence="1">
    <location>
        <begin position="241"/>
        <end position="269"/>
    </location>
</feature>
<sequence>MYDDTKPWEKNLPADLLPATKALRKSFDDAHWSVGLTTQRICYSQLHQDAVHEELSEYVRHLQHLKIVVGPAATQHFRETFAMGTPPAIFKAFYDLYIVGVSLQSLAIFKELIEIGRVNEARLNAPHLEWAHSMTMELVKYYAYRIEMWVKDVCDKHVYDPSEDSDEMIYWRKWQAPMLIVMRPSRYMPYDPATVWERNDIETSQRWLKSFAENYVIHLQIHIDRFVGQFAVELAKQPKTMQHDATGNDPQPASQPVVTSASTRATPTNARREANKLETHAKYKSWQKEYRSLKQSHPDQSDVWYSLKIAKMVIAKGSSSETIRKHMKRK</sequence>
<evidence type="ECO:0000313" key="2">
    <source>
        <dbReference type="EMBL" id="CBI08074.1"/>
    </source>
</evidence>
<feature type="compositionally biased region" description="Basic and acidic residues" evidence="1">
    <location>
        <begin position="270"/>
        <end position="279"/>
    </location>
</feature>
<gene>
    <name evidence="2" type="ORF">CARN6_1503</name>
</gene>
<dbReference type="AlphaFoldDB" id="E6QLF4"/>